<dbReference type="AlphaFoldDB" id="A0AAF0D3R8"/>
<organism evidence="2 3">
    <name type="scientific">Odinarchaeota yellowstonii (strain LCB_4)</name>
    <dbReference type="NCBI Taxonomy" id="1841599"/>
    <lineage>
        <taxon>Archaea</taxon>
        <taxon>Promethearchaeati</taxon>
        <taxon>Candidatus Odinarchaeota</taxon>
        <taxon>Candidatus Odinarchaeia</taxon>
        <taxon>Candidatus Odinarchaeales</taxon>
        <taxon>Candidatus Odinarchaeaceae</taxon>
        <taxon>Candidatus Odinarchaeum</taxon>
    </lineage>
</organism>
<evidence type="ECO:0000256" key="1">
    <source>
        <dbReference type="SAM" id="Phobius"/>
    </source>
</evidence>
<reference evidence="2" key="1">
    <citation type="journal article" date="2017" name="Nature">
        <title>Asgard archaea illuminate the origin of eukaryotic cellular complexity.</title>
        <authorList>
            <person name="Zaremba-Niedzwiedzka K."/>
            <person name="Caceres E.F."/>
            <person name="Saw J.H."/>
            <person name="Backstrom D."/>
            <person name="Juzokaite L."/>
            <person name="Vancaester E."/>
            <person name="Seitz K.W."/>
            <person name="Anantharaman K."/>
            <person name="Starnawski P."/>
            <person name="Kjeldsen K.U."/>
            <person name="Scott M.B."/>
            <person name="Nunoura T."/>
            <person name="Banfield J.F."/>
            <person name="Schramm A."/>
            <person name="Baker B.J."/>
            <person name="Spang A."/>
            <person name="Ettema T.J.G."/>
        </authorList>
    </citation>
    <scope>NUCLEOTIDE SEQUENCE</scope>
    <source>
        <strain evidence="2">LCB_4</strain>
    </source>
</reference>
<feature type="transmembrane region" description="Helical" evidence="1">
    <location>
        <begin position="72"/>
        <end position="90"/>
    </location>
</feature>
<accession>A0AAF0D3R8</accession>
<keyword evidence="1" id="KW-1133">Transmembrane helix</keyword>
<feature type="transmembrane region" description="Helical" evidence="1">
    <location>
        <begin position="96"/>
        <end position="115"/>
    </location>
</feature>
<dbReference type="KEGG" id="oyw:OdinLCB4_003180"/>
<dbReference type="Proteomes" id="UP000186851">
    <property type="component" value="Chromosome"/>
</dbReference>
<name>A0AAF0D3R8_ODILC</name>
<keyword evidence="1" id="KW-0812">Transmembrane</keyword>
<protein>
    <submittedName>
        <fullName evidence="2">Uncharacterized protein</fullName>
    </submittedName>
</protein>
<gene>
    <name evidence="2" type="ORF">OdinLCB4_003180</name>
</gene>
<evidence type="ECO:0000313" key="2">
    <source>
        <dbReference type="EMBL" id="WEU40925.1"/>
    </source>
</evidence>
<dbReference type="EMBL" id="CP091871">
    <property type="protein sequence ID" value="WEU40925.1"/>
    <property type="molecule type" value="Genomic_DNA"/>
</dbReference>
<sequence>MNKAVRILERILCLRIPVFLSYKSFHEKMRILLSNYKSWLEIWDGISENIKKLFELIQNSNQFKKFNRQFNILKLIISSFTIIGVVFAFYNMFALLSTPLIVTLLPLIYYLRDILAERYLVKPNRKSVEYLLKSKRSDIAKLIIFLKSL</sequence>
<proteinExistence type="predicted"/>
<keyword evidence="1" id="KW-0472">Membrane</keyword>
<evidence type="ECO:0000313" key="3">
    <source>
        <dbReference type="Proteomes" id="UP000186851"/>
    </source>
</evidence>
<reference evidence="2" key="2">
    <citation type="journal article" date="2022" name="Nat. Microbiol.">
        <title>A closed Candidatus Odinarchaeum chromosome exposes Asgard archaeal viruses.</title>
        <authorList>
            <person name="Tamarit D."/>
            <person name="Caceres E.F."/>
            <person name="Krupovic M."/>
            <person name="Nijland R."/>
            <person name="Eme L."/>
            <person name="Robinson N.P."/>
            <person name="Ettema T.J.G."/>
        </authorList>
    </citation>
    <scope>NUCLEOTIDE SEQUENCE</scope>
    <source>
        <strain evidence="2">LCB_4</strain>
    </source>
</reference>